<protein>
    <submittedName>
        <fullName evidence="1">Uncharacterized protein</fullName>
    </submittedName>
</protein>
<name>A0A822XYV3_NELNU</name>
<dbReference type="EMBL" id="DUZY01000002">
    <property type="protein sequence ID" value="DAD26814.1"/>
    <property type="molecule type" value="Genomic_DNA"/>
</dbReference>
<accession>A0A822XYV3</accession>
<reference evidence="1 2" key="1">
    <citation type="journal article" date="2020" name="Mol. Biol. Evol.">
        <title>Distinct Expression and Methylation Patterns for Genes with Different Fates following a Single Whole-Genome Duplication in Flowering Plants.</title>
        <authorList>
            <person name="Shi T."/>
            <person name="Rahmani R.S."/>
            <person name="Gugger P.F."/>
            <person name="Wang M."/>
            <person name="Li H."/>
            <person name="Zhang Y."/>
            <person name="Li Z."/>
            <person name="Wang Q."/>
            <person name="Van de Peer Y."/>
            <person name="Marchal K."/>
            <person name="Chen J."/>
        </authorList>
    </citation>
    <scope>NUCLEOTIDE SEQUENCE [LARGE SCALE GENOMIC DNA]</scope>
    <source>
        <tissue evidence="1">Leaf</tissue>
    </source>
</reference>
<gene>
    <name evidence="1" type="ORF">HUJ06_028282</name>
</gene>
<dbReference type="AlphaFoldDB" id="A0A822XYV3"/>
<proteinExistence type="predicted"/>
<keyword evidence="2" id="KW-1185">Reference proteome</keyword>
<sequence>MIRQPMILAAIPNLADLYPILGGSDFQGLRKASSACVKRMKESWAAIVK</sequence>
<evidence type="ECO:0000313" key="1">
    <source>
        <dbReference type="EMBL" id="DAD26814.1"/>
    </source>
</evidence>
<comment type="caution">
    <text evidence="1">The sequence shown here is derived from an EMBL/GenBank/DDBJ whole genome shotgun (WGS) entry which is preliminary data.</text>
</comment>
<organism evidence="1 2">
    <name type="scientific">Nelumbo nucifera</name>
    <name type="common">Sacred lotus</name>
    <dbReference type="NCBI Taxonomy" id="4432"/>
    <lineage>
        <taxon>Eukaryota</taxon>
        <taxon>Viridiplantae</taxon>
        <taxon>Streptophyta</taxon>
        <taxon>Embryophyta</taxon>
        <taxon>Tracheophyta</taxon>
        <taxon>Spermatophyta</taxon>
        <taxon>Magnoliopsida</taxon>
        <taxon>Proteales</taxon>
        <taxon>Nelumbonaceae</taxon>
        <taxon>Nelumbo</taxon>
    </lineage>
</organism>
<evidence type="ECO:0000313" key="2">
    <source>
        <dbReference type="Proteomes" id="UP000607653"/>
    </source>
</evidence>
<dbReference type="Proteomes" id="UP000607653">
    <property type="component" value="Unassembled WGS sequence"/>
</dbReference>